<accession>A0A5N5TUL8</accession>
<gene>
    <name evidence="5" type="ORF">TUM17379_12580</name>
</gene>
<dbReference type="GO" id="GO:0000976">
    <property type="term" value="F:transcription cis-regulatory region binding"/>
    <property type="evidence" value="ECO:0007669"/>
    <property type="project" value="TreeGrafter"/>
</dbReference>
<reference evidence="5" key="1">
    <citation type="submission" date="2021-05" db="EMBL/GenBank/DDBJ databases">
        <title>Molecular characterization for Shewanella algae harboring chromosomal blaOXA-55-like strains isolated from clinical and environment sample.</title>
        <authorList>
            <person name="Ohama Y."/>
            <person name="Aoki K."/>
            <person name="Harada S."/>
            <person name="Moriya K."/>
            <person name="Ishii Y."/>
            <person name="Tateda K."/>
        </authorList>
    </citation>
    <scope>NUCLEOTIDE SEQUENCE</scope>
    <source>
        <strain evidence="5">TUM17379</strain>
    </source>
</reference>
<dbReference type="Pfam" id="PF00126">
    <property type="entry name" value="HTH_1"/>
    <property type="match status" value="1"/>
</dbReference>
<dbReference type="EMBL" id="AP024613">
    <property type="protein sequence ID" value="BCV44240.1"/>
    <property type="molecule type" value="Genomic_DNA"/>
</dbReference>
<dbReference type="Gene3D" id="1.10.10.10">
    <property type="entry name" value="Winged helix-like DNA-binding domain superfamily/Winged helix DNA-binding domain"/>
    <property type="match status" value="1"/>
</dbReference>
<dbReference type="Proteomes" id="UP000825078">
    <property type="component" value="Chromosome"/>
</dbReference>
<dbReference type="FunFam" id="1.10.10.10:FF:000001">
    <property type="entry name" value="LysR family transcriptional regulator"/>
    <property type="match status" value="1"/>
</dbReference>
<dbReference type="PANTHER" id="PTHR30126">
    <property type="entry name" value="HTH-TYPE TRANSCRIPTIONAL REGULATOR"/>
    <property type="match status" value="1"/>
</dbReference>
<dbReference type="RefSeq" id="WP_025009454.1">
    <property type="nucleotide sequence ID" value="NZ_AP024613.1"/>
</dbReference>
<dbReference type="PANTHER" id="PTHR30126:SF91">
    <property type="entry name" value="LYSR FAMILY TRANSCRIPTIONAL REGULATOR"/>
    <property type="match status" value="1"/>
</dbReference>
<keyword evidence="4" id="KW-0804">Transcription</keyword>
<dbReference type="InterPro" id="IPR036390">
    <property type="entry name" value="WH_DNA-bd_sf"/>
</dbReference>
<evidence type="ECO:0000256" key="2">
    <source>
        <dbReference type="ARBA" id="ARBA00023015"/>
    </source>
</evidence>
<dbReference type="GeneID" id="93808306"/>
<keyword evidence="3" id="KW-0238">DNA-binding</keyword>
<protein>
    <submittedName>
        <fullName evidence="5">Transcriptional regulator</fullName>
    </submittedName>
</protein>
<name>A0A5N5TUL8_9GAMM</name>
<evidence type="ECO:0000313" key="6">
    <source>
        <dbReference type="Proteomes" id="UP000825078"/>
    </source>
</evidence>
<keyword evidence="2" id="KW-0805">Transcription regulation</keyword>
<evidence type="ECO:0000256" key="3">
    <source>
        <dbReference type="ARBA" id="ARBA00023125"/>
    </source>
</evidence>
<dbReference type="InterPro" id="IPR036388">
    <property type="entry name" value="WH-like_DNA-bd_sf"/>
</dbReference>
<evidence type="ECO:0000256" key="4">
    <source>
        <dbReference type="ARBA" id="ARBA00023163"/>
    </source>
</evidence>
<comment type="similarity">
    <text evidence="1">Belongs to the LysR transcriptional regulatory family.</text>
</comment>
<dbReference type="AlphaFoldDB" id="A0A5N5TUL8"/>
<organism evidence="5 6">
    <name type="scientific">Shewanella algae</name>
    <dbReference type="NCBI Taxonomy" id="38313"/>
    <lineage>
        <taxon>Bacteria</taxon>
        <taxon>Pseudomonadati</taxon>
        <taxon>Pseudomonadota</taxon>
        <taxon>Gammaproteobacteria</taxon>
        <taxon>Alteromonadales</taxon>
        <taxon>Shewanellaceae</taxon>
        <taxon>Shewanella</taxon>
    </lineage>
</organism>
<dbReference type="Gene3D" id="3.40.190.290">
    <property type="match status" value="1"/>
</dbReference>
<dbReference type="SUPFAM" id="SSF53850">
    <property type="entry name" value="Periplasmic binding protein-like II"/>
    <property type="match status" value="1"/>
</dbReference>
<dbReference type="PRINTS" id="PR00039">
    <property type="entry name" value="HTHLYSR"/>
</dbReference>
<dbReference type="CDD" id="cd05466">
    <property type="entry name" value="PBP2_LTTR_substrate"/>
    <property type="match status" value="1"/>
</dbReference>
<dbReference type="GO" id="GO:0003700">
    <property type="term" value="F:DNA-binding transcription factor activity"/>
    <property type="evidence" value="ECO:0007669"/>
    <property type="project" value="InterPro"/>
</dbReference>
<dbReference type="PROSITE" id="PS50931">
    <property type="entry name" value="HTH_LYSR"/>
    <property type="match status" value="1"/>
</dbReference>
<dbReference type="Pfam" id="PF03466">
    <property type="entry name" value="LysR_substrate"/>
    <property type="match status" value="1"/>
</dbReference>
<dbReference type="InterPro" id="IPR000847">
    <property type="entry name" value="LysR_HTH_N"/>
</dbReference>
<evidence type="ECO:0000313" key="5">
    <source>
        <dbReference type="EMBL" id="BCV44240.1"/>
    </source>
</evidence>
<dbReference type="SUPFAM" id="SSF46785">
    <property type="entry name" value="Winged helix' DNA-binding domain"/>
    <property type="match status" value="1"/>
</dbReference>
<proteinExistence type="inferred from homology"/>
<dbReference type="InterPro" id="IPR005119">
    <property type="entry name" value="LysR_subst-bd"/>
</dbReference>
<evidence type="ECO:0000256" key="1">
    <source>
        <dbReference type="ARBA" id="ARBA00009437"/>
    </source>
</evidence>
<sequence length="294" mass="32679">MLTTEQLEAFVASVETGSFSAAARQLGKVQSGISQQIMNLELDTGLQLFDRSGRYPQLTAAGHHLLPYAKAVLAQHRRLAQQVSGLGSDTSMEVILAVDEGIPYNRLGDLLRQLELEFPQICLSLLCASSKDVIALVKEGKATVGLLFSEPVYPETLDFETIGTVTFELLVSPKHPLAEIRAMHTDILKLHRQLVIGSKYSSNFWFDQVHSPDVWFADNYYVLLELAKQGFGWALLPRPLAQEAMSKGELQAVKLDFEVGGWQANVDVLQSSASQVSRVNVRMRQLLRELLKKQ</sequence>